<evidence type="ECO:0000259" key="12">
    <source>
        <dbReference type="PROSITE" id="PS51447"/>
    </source>
</evidence>
<dbReference type="Gene3D" id="3.30.930.10">
    <property type="entry name" value="Bira Bifunctional Protein, Domain 2"/>
    <property type="match status" value="1"/>
</dbReference>
<comment type="cofactor">
    <cofactor evidence="11">
        <name>Mg(2+)</name>
        <dbReference type="ChEBI" id="CHEBI:18420"/>
    </cofactor>
    <text evidence="11">Binds 2 magnesium ions per tetramer.</text>
</comment>
<evidence type="ECO:0000313" key="14">
    <source>
        <dbReference type="EMBL" id="PJC28091.1"/>
    </source>
</evidence>
<dbReference type="InterPro" id="IPR045864">
    <property type="entry name" value="aa-tRNA-synth_II/BPL/LPL"/>
</dbReference>
<dbReference type="HAMAP" id="MF_00283">
    <property type="entry name" value="Phe_tRNA_synth_beta1"/>
    <property type="match status" value="1"/>
</dbReference>
<name>A0A2M8ESI5_9BACT</name>
<evidence type="ECO:0000256" key="7">
    <source>
        <dbReference type="ARBA" id="ARBA00022842"/>
    </source>
</evidence>
<keyword evidence="5 11" id="KW-0547">Nucleotide-binding</keyword>
<dbReference type="Pfam" id="PF03484">
    <property type="entry name" value="B5"/>
    <property type="match status" value="1"/>
</dbReference>
<dbReference type="Pfam" id="PF17759">
    <property type="entry name" value="tRNA_synthFbeta"/>
    <property type="match status" value="1"/>
</dbReference>
<comment type="similarity">
    <text evidence="1 11">Belongs to the phenylalanyl-tRNA synthetase beta subunit family. Type 1 subfamily.</text>
</comment>
<evidence type="ECO:0000256" key="3">
    <source>
        <dbReference type="ARBA" id="ARBA00022598"/>
    </source>
</evidence>
<evidence type="ECO:0000256" key="8">
    <source>
        <dbReference type="ARBA" id="ARBA00022917"/>
    </source>
</evidence>
<dbReference type="InterPro" id="IPR036690">
    <property type="entry name" value="Fdx_antiC-bd_sf"/>
</dbReference>
<feature type="domain" description="B5" evidence="13">
    <location>
        <begin position="296"/>
        <end position="374"/>
    </location>
</feature>
<dbReference type="SUPFAM" id="SSF56037">
    <property type="entry name" value="PheT/TilS domain"/>
    <property type="match status" value="1"/>
</dbReference>
<dbReference type="EC" id="6.1.1.20" evidence="11"/>
<gene>
    <name evidence="11 14" type="primary">pheT</name>
    <name evidence="14" type="ORF">CO054_01995</name>
</gene>
<feature type="binding site" evidence="11">
    <location>
        <position position="352"/>
    </location>
    <ligand>
        <name>Mg(2+)</name>
        <dbReference type="ChEBI" id="CHEBI:18420"/>
        <note>shared with alpha subunit</note>
    </ligand>
</feature>
<dbReference type="Gene3D" id="3.30.56.10">
    <property type="match status" value="2"/>
</dbReference>
<dbReference type="InterPro" id="IPR045060">
    <property type="entry name" value="Phe-tRNA-ligase_IIc_bsu"/>
</dbReference>
<dbReference type="SMART" id="SM00874">
    <property type="entry name" value="B5"/>
    <property type="match status" value="1"/>
</dbReference>
<evidence type="ECO:0000256" key="9">
    <source>
        <dbReference type="ARBA" id="ARBA00023146"/>
    </source>
</evidence>
<keyword evidence="3 11" id="KW-0436">Ligase</keyword>
<dbReference type="InterPro" id="IPR005146">
    <property type="entry name" value="B3/B4_tRNA-bd"/>
</dbReference>
<feature type="binding site" evidence="11">
    <location>
        <position position="362"/>
    </location>
    <ligand>
        <name>Mg(2+)</name>
        <dbReference type="ChEBI" id="CHEBI:18420"/>
        <note>shared with alpha subunit</note>
    </ligand>
</feature>
<keyword evidence="7 11" id="KW-0460">Magnesium</keyword>
<proteinExistence type="inferred from homology"/>
<dbReference type="CDD" id="cd00769">
    <property type="entry name" value="PheRS_beta_core"/>
    <property type="match status" value="1"/>
</dbReference>
<dbReference type="InterPro" id="IPR020825">
    <property type="entry name" value="Phe-tRNA_synthase-like_B3/B4"/>
</dbReference>
<dbReference type="GO" id="GO:0009328">
    <property type="term" value="C:phenylalanine-tRNA ligase complex"/>
    <property type="evidence" value="ECO:0007669"/>
    <property type="project" value="TreeGrafter"/>
</dbReference>
<dbReference type="Pfam" id="PF03147">
    <property type="entry name" value="FDX-ACB"/>
    <property type="match status" value="1"/>
</dbReference>
<dbReference type="PANTHER" id="PTHR10947:SF0">
    <property type="entry name" value="PHENYLALANINE--TRNA LIGASE BETA SUBUNIT"/>
    <property type="match status" value="1"/>
</dbReference>
<dbReference type="AlphaFoldDB" id="A0A2M8ESI5"/>
<comment type="subcellular location">
    <subcellularLocation>
        <location evidence="11">Cytoplasm</location>
    </subcellularLocation>
</comment>
<evidence type="ECO:0000256" key="4">
    <source>
        <dbReference type="ARBA" id="ARBA00022723"/>
    </source>
</evidence>
<dbReference type="SMART" id="SM00873">
    <property type="entry name" value="B3_4"/>
    <property type="match status" value="1"/>
</dbReference>
<keyword evidence="9 11" id="KW-0030">Aminoacyl-tRNA synthetase</keyword>
<dbReference type="SUPFAM" id="SSF46955">
    <property type="entry name" value="Putative DNA-binding domain"/>
    <property type="match status" value="2"/>
</dbReference>
<dbReference type="InterPro" id="IPR004532">
    <property type="entry name" value="Phe-tRNA-ligase_IIc_bsu_bact"/>
</dbReference>
<dbReference type="GO" id="GO:0006432">
    <property type="term" value="P:phenylalanyl-tRNA aminoacylation"/>
    <property type="evidence" value="ECO:0007669"/>
    <property type="project" value="UniProtKB-UniRule"/>
</dbReference>
<dbReference type="InterPro" id="IPR005147">
    <property type="entry name" value="tRNA_synthase_B5-dom"/>
</dbReference>
<evidence type="ECO:0000256" key="11">
    <source>
        <dbReference type="HAMAP-Rule" id="MF_00283"/>
    </source>
</evidence>
<comment type="subunit">
    <text evidence="2 11">Tetramer of two alpha and two beta subunits.</text>
</comment>
<dbReference type="Gene3D" id="3.30.70.380">
    <property type="entry name" value="Ferrodoxin-fold anticodon-binding domain"/>
    <property type="match status" value="1"/>
</dbReference>
<reference evidence="15" key="1">
    <citation type="submission" date="2017-09" db="EMBL/GenBank/DDBJ databases">
        <title>Depth-based differentiation of microbial function through sediment-hosted aquifers and enrichment of novel symbionts in the deep terrestrial subsurface.</title>
        <authorList>
            <person name="Probst A.J."/>
            <person name="Ladd B."/>
            <person name="Jarett J.K."/>
            <person name="Geller-Mcgrath D.E."/>
            <person name="Sieber C.M.K."/>
            <person name="Emerson J.B."/>
            <person name="Anantharaman K."/>
            <person name="Thomas B.C."/>
            <person name="Malmstrom R."/>
            <person name="Stieglmeier M."/>
            <person name="Klingl A."/>
            <person name="Woyke T."/>
            <person name="Ryan C.M."/>
            <person name="Banfield J.F."/>
        </authorList>
    </citation>
    <scope>NUCLEOTIDE SEQUENCE [LARGE SCALE GENOMIC DNA]</scope>
</reference>
<dbReference type="PROSITE" id="PS51447">
    <property type="entry name" value="FDX_ACB"/>
    <property type="match status" value="1"/>
</dbReference>
<evidence type="ECO:0000256" key="6">
    <source>
        <dbReference type="ARBA" id="ARBA00022840"/>
    </source>
</evidence>
<feature type="domain" description="FDX-ACB" evidence="12">
    <location>
        <begin position="592"/>
        <end position="676"/>
    </location>
</feature>
<dbReference type="SUPFAM" id="SSF54991">
    <property type="entry name" value="Anticodon-binding domain of PheRS"/>
    <property type="match status" value="1"/>
</dbReference>
<evidence type="ECO:0000256" key="2">
    <source>
        <dbReference type="ARBA" id="ARBA00011209"/>
    </source>
</evidence>
<dbReference type="PANTHER" id="PTHR10947">
    <property type="entry name" value="PHENYLALANYL-TRNA SYNTHETASE BETA CHAIN AND LEUCINE-RICH REPEAT-CONTAINING PROTEIN 47"/>
    <property type="match status" value="1"/>
</dbReference>
<dbReference type="Gene3D" id="3.50.40.10">
    <property type="entry name" value="Phenylalanyl-trna Synthetase, Chain B, domain 3"/>
    <property type="match status" value="1"/>
</dbReference>
<comment type="caution">
    <text evidence="14">The sequence shown here is derived from an EMBL/GenBank/DDBJ whole genome shotgun (WGS) entry which is preliminary data.</text>
</comment>
<dbReference type="SMART" id="SM00896">
    <property type="entry name" value="FDX-ACB"/>
    <property type="match status" value="1"/>
</dbReference>
<evidence type="ECO:0000313" key="15">
    <source>
        <dbReference type="Proteomes" id="UP000229816"/>
    </source>
</evidence>
<evidence type="ECO:0000256" key="10">
    <source>
        <dbReference type="ARBA" id="ARBA00049255"/>
    </source>
</evidence>
<feature type="binding site" evidence="11">
    <location>
        <position position="361"/>
    </location>
    <ligand>
        <name>Mg(2+)</name>
        <dbReference type="ChEBI" id="CHEBI:18420"/>
        <note>shared with alpha subunit</note>
    </ligand>
</feature>
<dbReference type="NCBIfam" id="TIGR00472">
    <property type="entry name" value="pheT_bact"/>
    <property type="match status" value="1"/>
</dbReference>
<evidence type="ECO:0000259" key="13">
    <source>
        <dbReference type="PROSITE" id="PS51483"/>
    </source>
</evidence>
<keyword evidence="8 11" id="KW-0648">Protein biosynthesis</keyword>
<sequence length="681" mass="77109">MNIRVPDSWLREHLKTKAKVAKIAEYLSLCSQSVEKTTKVDDDWVYEIEVTTNRPDCLSVLGIARELAAILPRFKIPAKLKQSTVYSLQSTVKDGLPLEVKIANPSLCPRFTALIFDDINIKPSPKIVQERLEKSGIRALNNVVDISNYLMLELGQPMHTFDYDKIRGAKMILRESAGGEKITTLDGQTRPLPDGAIIIQDDKGRIIDLCGIMGGENSAVDEKTKRVLLFVQTYDPMKIRRTCQLLSFRTEAAQRFEKGVDPQGVILSMEKAIAMFEKNCGAKVASNLIDIYPNPPKQKKIVLSQEKLNQVMGIKIELPEAKKILESLGFVVKLETGNWKLETLVPHWRNGDVTIPEDLIEEIARIYGYHNLPSLLPTGEIPQQKKSFTFVWENKVKEALKFWGFSETFNYSMVSESTLVKAEINPAECLKIANPLSEDWIFMRPSLIPSLLEVVTKNQPETSEIQMFELANVYIPTASDKLPNEILMLSGALTGNQFFQVKGIIEALLAELEITHYNFSPYQLKKTFYGKIFHPFRTAEITIGQDSLGIVGEINPIILARFGIKGRVVVFDLDFNELVKYATTTKKYTPVLKYPAIIEDLAFIVPPKTLVGEMIQLIKSTSLIIQSVELLDSYKDTRTFRITYQSEKKTLSDKEIEKIRKKIIDKVRINFKAKLKQLSIT</sequence>
<keyword evidence="11" id="KW-0963">Cytoplasm</keyword>
<dbReference type="GO" id="GO:0004826">
    <property type="term" value="F:phenylalanine-tRNA ligase activity"/>
    <property type="evidence" value="ECO:0007669"/>
    <property type="project" value="UniProtKB-UniRule"/>
</dbReference>
<evidence type="ECO:0000256" key="5">
    <source>
        <dbReference type="ARBA" id="ARBA00022741"/>
    </source>
</evidence>
<accession>A0A2M8ESI5</accession>
<dbReference type="PROSITE" id="PS51483">
    <property type="entry name" value="B5"/>
    <property type="match status" value="1"/>
</dbReference>
<keyword evidence="4 11" id="KW-0479">Metal-binding</keyword>
<dbReference type="InterPro" id="IPR005121">
    <property type="entry name" value="Fdx_antiC-bd"/>
</dbReference>
<keyword evidence="6 11" id="KW-0067">ATP-binding</keyword>
<feature type="binding site" evidence="11">
    <location>
        <position position="358"/>
    </location>
    <ligand>
        <name>Mg(2+)</name>
        <dbReference type="ChEBI" id="CHEBI:18420"/>
        <note>shared with alpha subunit</note>
    </ligand>
</feature>
<dbReference type="GO" id="GO:0003723">
    <property type="term" value="F:RNA binding"/>
    <property type="evidence" value="ECO:0007669"/>
    <property type="project" value="InterPro"/>
</dbReference>
<dbReference type="GO" id="GO:0000287">
    <property type="term" value="F:magnesium ion binding"/>
    <property type="evidence" value="ECO:0007669"/>
    <property type="project" value="UniProtKB-UniRule"/>
</dbReference>
<dbReference type="Pfam" id="PF03483">
    <property type="entry name" value="B3_4"/>
    <property type="match status" value="1"/>
</dbReference>
<dbReference type="InterPro" id="IPR041616">
    <property type="entry name" value="PheRS_beta_core"/>
</dbReference>
<dbReference type="EMBL" id="PFSF01000041">
    <property type="protein sequence ID" value="PJC28091.1"/>
    <property type="molecule type" value="Genomic_DNA"/>
</dbReference>
<dbReference type="GO" id="GO:0005524">
    <property type="term" value="F:ATP binding"/>
    <property type="evidence" value="ECO:0007669"/>
    <property type="project" value="UniProtKB-UniRule"/>
</dbReference>
<dbReference type="SUPFAM" id="SSF55681">
    <property type="entry name" value="Class II aaRS and biotin synthetases"/>
    <property type="match status" value="1"/>
</dbReference>
<evidence type="ECO:0000256" key="1">
    <source>
        <dbReference type="ARBA" id="ARBA00008653"/>
    </source>
</evidence>
<protein>
    <recommendedName>
        <fullName evidence="11">Phenylalanine--tRNA ligase beta subunit</fullName>
        <ecNumber evidence="11">6.1.1.20</ecNumber>
    </recommendedName>
    <alternativeName>
        <fullName evidence="11">Phenylalanyl-tRNA synthetase beta subunit</fullName>
        <shortName evidence="11">PheRS</shortName>
    </alternativeName>
</protein>
<dbReference type="Proteomes" id="UP000229816">
    <property type="component" value="Unassembled WGS sequence"/>
</dbReference>
<organism evidence="14 15">
    <name type="scientific">Candidatus Shapirobacteria bacterium CG_4_9_14_0_2_um_filter_39_11</name>
    <dbReference type="NCBI Taxonomy" id="1974478"/>
    <lineage>
        <taxon>Bacteria</taxon>
        <taxon>Candidatus Shapironibacteriota</taxon>
    </lineage>
</organism>
<dbReference type="InterPro" id="IPR009061">
    <property type="entry name" value="DNA-bd_dom_put_sf"/>
</dbReference>
<comment type="catalytic activity">
    <reaction evidence="10 11">
        <text>tRNA(Phe) + L-phenylalanine + ATP = L-phenylalanyl-tRNA(Phe) + AMP + diphosphate + H(+)</text>
        <dbReference type="Rhea" id="RHEA:19413"/>
        <dbReference type="Rhea" id="RHEA-COMP:9668"/>
        <dbReference type="Rhea" id="RHEA-COMP:9699"/>
        <dbReference type="ChEBI" id="CHEBI:15378"/>
        <dbReference type="ChEBI" id="CHEBI:30616"/>
        <dbReference type="ChEBI" id="CHEBI:33019"/>
        <dbReference type="ChEBI" id="CHEBI:58095"/>
        <dbReference type="ChEBI" id="CHEBI:78442"/>
        <dbReference type="ChEBI" id="CHEBI:78531"/>
        <dbReference type="ChEBI" id="CHEBI:456215"/>
        <dbReference type="EC" id="6.1.1.20"/>
    </reaction>
</comment>